<dbReference type="Proteomes" id="UP000324632">
    <property type="component" value="Chromosome 25"/>
</dbReference>
<dbReference type="EMBL" id="SOYY01000025">
    <property type="protein sequence ID" value="KAA0702531.1"/>
    <property type="molecule type" value="Genomic_DNA"/>
</dbReference>
<evidence type="ECO:0000313" key="2">
    <source>
        <dbReference type="EMBL" id="KAA0702531.1"/>
    </source>
</evidence>
<reference evidence="2 3" key="1">
    <citation type="journal article" date="2019" name="Mol. Ecol. Resour.">
        <title>Chromosome-level genome assembly of Triplophysa tibetana, a fish adapted to the harsh high-altitude environment of the Tibetan Plateau.</title>
        <authorList>
            <person name="Yang X."/>
            <person name="Liu H."/>
            <person name="Ma Z."/>
            <person name="Zou Y."/>
            <person name="Zou M."/>
            <person name="Mao Y."/>
            <person name="Li X."/>
            <person name="Wang H."/>
            <person name="Chen T."/>
            <person name="Wang W."/>
            <person name="Yang R."/>
        </authorList>
    </citation>
    <scope>NUCLEOTIDE SEQUENCE [LARGE SCALE GENOMIC DNA]</scope>
    <source>
        <strain evidence="2">TTIB1903HZAU</strain>
        <tissue evidence="2">Muscle</tissue>
    </source>
</reference>
<comment type="caution">
    <text evidence="2">The sequence shown here is derived from an EMBL/GenBank/DDBJ whole genome shotgun (WGS) entry which is preliminary data.</text>
</comment>
<proteinExistence type="predicted"/>
<evidence type="ECO:0000256" key="1">
    <source>
        <dbReference type="SAM" id="MobiDB-lite"/>
    </source>
</evidence>
<feature type="compositionally biased region" description="Polar residues" evidence="1">
    <location>
        <begin position="220"/>
        <end position="229"/>
    </location>
</feature>
<name>A0A5A9N0H7_9TELE</name>
<evidence type="ECO:0000313" key="3">
    <source>
        <dbReference type="Proteomes" id="UP000324632"/>
    </source>
</evidence>
<feature type="region of interest" description="Disordered" evidence="1">
    <location>
        <begin position="201"/>
        <end position="265"/>
    </location>
</feature>
<keyword evidence="3" id="KW-1185">Reference proteome</keyword>
<gene>
    <name evidence="2" type="ORF">E1301_Tti020928</name>
</gene>
<sequence length="364" mass="40003">MKAAGRALERQYKASGLTVYKLAYRDHQKAYSKSIKEARSQYYSNIIQNSPGNSKTLFSTINHLLKPQVAPLTGATEEQCNNFMTFFRKIIAKIRSSFSVPSSSLVPTADLQSGVSGLLCCFPEITLLETRYRCATRPFDGQLPTMAPHRRTLHESHRETAADVDVKFVFLGQINGLTWKETAEVGAKMSRPETLFFSLETEDVDKHSGEPKPKRVPLPENNTPTPDQRQSSREKTENISRYSGSPEPKGHLPLRNNGLPPVQQTPYFRTAGAGAKGAEKRLTLIACGAGTSKGPLSMASGATGNVVLSGALKMSGRDSSKKCGVLMRGLTEISTRIAGFRVKSTNHYTESRYQAAFDLPDPKE</sequence>
<dbReference type="AlphaFoldDB" id="A0A5A9N0H7"/>
<protein>
    <submittedName>
        <fullName evidence="2">Uncharacterized protein</fullName>
    </submittedName>
</protein>
<feature type="compositionally biased region" description="Basic and acidic residues" evidence="1">
    <location>
        <begin position="204"/>
        <end position="213"/>
    </location>
</feature>
<accession>A0A5A9N0H7</accession>
<organism evidence="2 3">
    <name type="scientific">Triplophysa tibetana</name>
    <dbReference type="NCBI Taxonomy" id="1572043"/>
    <lineage>
        <taxon>Eukaryota</taxon>
        <taxon>Metazoa</taxon>
        <taxon>Chordata</taxon>
        <taxon>Craniata</taxon>
        <taxon>Vertebrata</taxon>
        <taxon>Euteleostomi</taxon>
        <taxon>Actinopterygii</taxon>
        <taxon>Neopterygii</taxon>
        <taxon>Teleostei</taxon>
        <taxon>Ostariophysi</taxon>
        <taxon>Cypriniformes</taxon>
        <taxon>Nemacheilidae</taxon>
        <taxon>Triplophysa</taxon>
    </lineage>
</organism>